<feature type="compositionally biased region" description="Low complexity" evidence="10">
    <location>
        <begin position="64"/>
        <end position="73"/>
    </location>
</feature>
<evidence type="ECO:0000256" key="3">
    <source>
        <dbReference type="ARBA" id="ARBA00022540"/>
    </source>
</evidence>
<keyword evidence="6 8" id="KW-0342">GTP-binding</keyword>
<dbReference type="EMBL" id="JAXQNN010000002">
    <property type="protein sequence ID" value="MDZ5711762.1"/>
    <property type="molecule type" value="Genomic_DNA"/>
</dbReference>
<evidence type="ECO:0000256" key="8">
    <source>
        <dbReference type="HAMAP-Rule" id="MF_00100"/>
    </source>
</evidence>
<protein>
    <recommendedName>
        <fullName evidence="2 8">Translation initiation factor IF-2</fullName>
    </recommendedName>
</protein>
<sequence>MSKVRVYEYAKKQNVTSKEVIDKLKTMNIEVKNHMAALESDAVAKLDKAYTGGQSQSAKPQNKPQNQNRTGGQQNRGGQGGGPQGNRGGKGGQQGGKGRGQQRPGQNRGGKNNRNQKNKQPFTPTPMKPRELPEKITFTESLTVAELAKKLHREPSEVVKKLFMVGVMATVNQELDKDAIELICEDYGVEVEEEILVDSTDLETYFEEESDADKLVERPSVVTIMGHVDHGKTTLLDSIRKTKVTEGEAGGITQHIGAYQIENDDKKITFLDTPGHAAFTTMRARGAKVTDITILVVAADDGVMPQTVEAINHAKAAEVPIIIAVNKMDKPSANPDRVMQELTEHGLVPEAWGGDTIFVPVSALTGDGIDSLLEMIVLVSEVEELKADPTRRAMGTVIEAELDKGRGSVATLLVQDGTLRVGDPIVVGTTFGRVRAMVNDVGRRVKEAGPSTPVEITGLNDVPLAGDRFVVFEDEKTARSIGESRAQQALQAQRGEKTRVSLDNLFEQMKQGEMKDLNVIVKGDVQGSVEAVAASLLKIEVEGVNVKIIHTAVGAITESDITLAAASNAIVIGFNVRPDANAKRAADAEQVDVRLHRIIYKVIEEIESAMTGLLDPEYEEKVIGQAEVRQTFKVSKVGTIAGSYVTEGKITRDSGVRLIRDGIVVFEGELDTLKRYKDDAKEVAKGYECGITLKNYNDVKEGDIFEAFVMEEIKR</sequence>
<evidence type="ECO:0000256" key="5">
    <source>
        <dbReference type="ARBA" id="ARBA00022917"/>
    </source>
</evidence>
<feature type="binding site" evidence="8">
    <location>
        <begin position="272"/>
        <end position="276"/>
    </location>
    <ligand>
        <name>GTP</name>
        <dbReference type="ChEBI" id="CHEBI:37565"/>
    </ligand>
</feature>
<feature type="region of interest" description="Disordered" evidence="10">
    <location>
        <begin position="48"/>
        <end position="134"/>
    </location>
</feature>
<evidence type="ECO:0000256" key="2">
    <source>
        <dbReference type="ARBA" id="ARBA00020675"/>
    </source>
</evidence>
<dbReference type="RefSeq" id="WP_322420769.1">
    <property type="nucleotide sequence ID" value="NZ_JAXQNN010000002.1"/>
</dbReference>
<feature type="compositionally biased region" description="Gly residues" evidence="10">
    <location>
        <begin position="74"/>
        <end position="99"/>
    </location>
</feature>
<dbReference type="Proteomes" id="UP001292084">
    <property type="component" value="Unassembled WGS sequence"/>
</dbReference>
<keyword evidence="4 8" id="KW-0547">Nucleotide-binding</keyword>
<dbReference type="SUPFAM" id="SSF50447">
    <property type="entry name" value="Translation proteins"/>
    <property type="match status" value="2"/>
</dbReference>
<keyword evidence="5 8" id="KW-0648">Protein biosynthesis</keyword>
<evidence type="ECO:0000256" key="1">
    <source>
        <dbReference type="ARBA" id="ARBA00007733"/>
    </source>
</evidence>
<gene>
    <name evidence="8 12" type="primary">infB</name>
    <name evidence="12" type="ORF">UFB30_05960</name>
</gene>
<keyword evidence="3 8" id="KW-0396">Initiation factor</keyword>
<dbReference type="InterPro" id="IPR036925">
    <property type="entry name" value="TIF_IF2_dom3_sf"/>
</dbReference>
<accession>A0ABU5KKG5</accession>
<organism evidence="12 13">
    <name type="scientific">Jeotgalibacillus haloalkalitolerans</name>
    <dbReference type="NCBI Taxonomy" id="3104292"/>
    <lineage>
        <taxon>Bacteria</taxon>
        <taxon>Bacillati</taxon>
        <taxon>Bacillota</taxon>
        <taxon>Bacilli</taxon>
        <taxon>Bacillales</taxon>
        <taxon>Caryophanaceae</taxon>
        <taxon>Jeotgalibacillus</taxon>
    </lineage>
</organism>
<dbReference type="Pfam" id="PF11987">
    <property type="entry name" value="IF-2"/>
    <property type="match status" value="1"/>
</dbReference>
<evidence type="ECO:0000259" key="11">
    <source>
        <dbReference type="PROSITE" id="PS51722"/>
    </source>
</evidence>
<feature type="compositionally biased region" description="Polar residues" evidence="10">
    <location>
        <begin position="52"/>
        <end position="63"/>
    </location>
</feature>
<dbReference type="GO" id="GO:0003743">
    <property type="term" value="F:translation initiation factor activity"/>
    <property type="evidence" value="ECO:0007669"/>
    <property type="project" value="UniProtKB-KW"/>
</dbReference>
<dbReference type="CDD" id="cd01887">
    <property type="entry name" value="IF2_eIF5B"/>
    <property type="match status" value="1"/>
</dbReference>
<dbReference type="Pfam" id="PF00009">
    <property type="entry name" value="GTP_EFTU"/>
    <property type="match status" value="1"/>
</dbReference>
<dbReference type="InterPro" id="IPR015760">
    <property type="entry name" value="TIF_IF2"/>
</dbReference>
<dbReference type="Gene3D" id="1.10.10.2480">
    <property type="match status" value="1"/>
</dbReference>
<dbReference type="InterPro" id="IPR000178">
    <property type="entry name" value="TF_IF2_bacterial-like"/>
</dbReference>
<dbReference type="InterPro" id="IPR000795">
    <property type="entry name" value="T_Tr_GTP-bd_dom"/>
</dbReference>
<dbReference type="PANTHER" id="PTHR43381:SF5">
    <property type="entry name" value="TR-TYPE G DOMAIN-CONTAINING PROTEIN"/>
    <property type="match status" value="1"/>
</dbReference>
<proteinExistence type="inferred from homology"/>
<dbReference type="InterPro" id="IPR009000">
    <property type="entry name" value="Transl_B-barrel_sf"/>
</dbReference>
<comment type="caution">
    <text evidence="12">The sequence shown here is derived from an EMBL/GenBank/DDBJ whole genome shotgun (WGS) entry which is preliminary data.</text>
</comment>
<feature type="compositionally biased region" description="Low complexity" evidence="10">
    <location>
        <begin position="101"/>
        <end position="121"/>
    </location>
</feature>
<evidence type="ECO:0000256" key="9">
    <source>
        <dbReference type="RuleBase" id="RU000644"/>
    </source>
</evidence>
<dbReference type="InterPro" id="IPR053905">
    <property type="entry name" value="EF-G-like_DII"/>
</dbReference>
<dbReference type="PANTHER" id="PTHR43381">
    <property type="entry name" value="TRANSLATION INITIATION FACTOR IF-2-RELATED"/>
    <property type="match status" value="1"/>
</dbReference>
<dbReference type="InterPro" id="IPR044145">
    <property type="entry name" value="IF2_II"/>
</dbReference>
<dbReference type="InterPro" id="IPR006847">
    <property type="entry name" value="IF2_N"/>
</dbReference>
<evidence type="ECO:0000256" key="4">
    <source>
        <dbReference type="ARBA" id="ARBA00022741"/>
    </source>
</evidence>
<dbReference type="CDD" id="cd03702">
    <property type="entry name" value="IF2_mtIF2_II"/>
    <property type="match status" value="1"/>
</dbReference>
<comment type="subcellular location">
    <subcellularLocation>
        <location evidence="8">Cytoplasm</location>
    </subcellularLocation>
</comment>
<dbReference type="Pfam" id="PF04760">
    <property type="entry name" value="IF2_N"/>
    <property type="match status" value="2"/>
</dbReference>
<feature type="binding site" evidence="8">
    <location>
        <begin position="226"/>
        <end position="233"/>
    </location>
    <ligand>
        <name>GTP</name>
        <dbReference type="ChEBI" id="CHEBI:37565"/>
    </ligand>
</feature>
<comment type="function">
    <text evidence="7 8 9">One of the essential components for the initiation of protein synthesis. Protects formylmethionyl-tRNA from spontaneous hydrolysis and promotes its binding to the 30S ribosomal subunits. Also involved in the hydrolysis of GTP during the formation of the 70S ribosomal complex.</text>
</comment>
<dbReference type="PROSITE" id="PS01176">
    <property type="entry name" value="IF2"/>
    <property type="match status" value="1"/>
</dbReference>
<dbReference type="HAMAP" id="MF_00100_B">
    <property type="entry name" value="IF_2_B"/>
    <property type="match status" value="1"/>
</dbReference>
<dbReference type="SUPFAM" id="SSF52540">
    <property type="entry name" value="P-loop containing nucleoside triphosphate hydrolases"/>
    <property type="match status" value="1"/>
</dbReference>
<reference evidence="12 13" key="1">
    <citation type="submission" date="2023-12" db="EMBL/GenBank/DDBJ databases">
        <title>Jeotgalibacillus haloalkaliphilus sp. nov., a novel salt-tolerant bacteria, isolated from the estuary of the Fenhe River into the Yellow River.</title>
        <authorList>
            <person name="Li Y."/>
        </authorList>
    </citation>
    <scope>NUCLEOTIDE SEQUENCE [LARGE SCALE GENOMIC DNA]</scope>
    <source>
        <strain evidence="12 13">HH7-29</strain>
    </source>
</reference>
<feature type="region of interest" description="G-domain" evidence="8">
    <location>
        <begin position="220"/>
        <end position="368"/>
    </location>
</feature>
<dbReference type="Gene3D" id="3.40.50.300">
    <property type="entry name" value="P-loop containing nucleotide triphosphate hydrolases"/>
    <property type="match status" value="1"/>
</dbReference>
<evidence type="ECO:0000313" key="13">
    <source>
        <dbReference type="Proteomes" id="UP001292084"/>
    </source>
</evidence>
<keyword evidence="8" id="KW-0963">Cytoplasm</keyword>
<dbReference type="InterPro" id="IPR023115">
    <property type="entry name" value="TIF_IF2_dom3"/>
</dbReference>
<feature type="binding site" evidence="8">
    <location>
        <begin position="326"/>
        <end position="329"/>
    </location>
    <ligand>
        <name>GTP</name>
        <dbReference type="ChEBI" id="CHEBI:37565"/>
    </ligand>
</feature>
<dbReference type="NCBIfam" id="TIGR00487">
    <property type="entry name" value="IF-2"/>
    <property type="match status" value="1"/>
</dbReference>
<feature type="domain" description="Tr-type G" evidence="11">
    <location>
        <begin position="217"/>
        <end position="386"/>
    </location>
</feature>
<dbReference type="PROSITE" id="PS51722">
    <property type="entry name" value="G_TR_2"/>
    <property type="match status" value="1"/>
</dbReference>
<dbReference type="InterPro" id="IPR005225">
    <property type="entry name" value="Small_GTP-bd"/>
</dbReference>
<keyword evidence="13" id="KW-1185">Reference proteome</keyword>
<evidence type="ECO:0000256" key="6">
    <source>
        <dbReference type="ARBA" id="ARBA00023134"/>
    </source>
</evidence>
<evidence type="ECO:0000313" key="12">
    <source>
        <dbReference type="EMBL" id="MDZ5711762.1"/>
    </source>
</evidence>
<comment type="similarity">
    <text evidence="1 8 9">Belongs to the TRAFAC class translation factor GTPase superfamily. Classic translation factor GTPase family. IF-2 subfamily.</text>
</comment>
<dbReference type="Pfam" id="PF22042">
    <property type="entry name" value="EF-G_D2"/>
    <property type="match status" value="1"/>
</dbReference>
<dbReference type="Gene3D" id="3.40.50.10050">
    <property type="entry name" value="Translation initiation factor IF- 2, domain 3"/>
    <property type="match status" value="1"/>
</dbReference>
<dbReference type="CDD" id="cd03692">
    <property type="entry name" value="mtIF2_IVc"/>
    <property type="match status" value="1"/>
</dbReference>
<evidence type="ECO:0000256" key="10">
    <source>
        <dbReference type="SAM" id="MobiDB-lite"/>
    </source>
</evidence>
<dbReference type="InterPro" id="IPR027417">
    <property type="entry name" value="P-loop_NTPase"/>
</dbReference>
<dbReference type="NCBIfam" id="TIGR00231">
    <property type="entry name" value="small_GTP"/>
    <property type="match status" value="1"/>
</dbReference>
<evidence type="ECO:0000256" key="7">
    <source>
        <dbReference type="ARBA" id="ARBA00025162"/>
    </source>
</evidence>
<name>A0ABU5KKG5_9BACL</name>
<dbReference type="Gene3D" id="2.40.30.10">
    <property type="entry name" value="Translation factors"/>
    <property type="match status" value="2"/>
</dbReference>
<dbReference type="SUPFAM" id="SSF52156">
    <property type="entry name" value="Initiation factor IF2/eIF5b, domain 3"/>
    <property type="match status" value="1"/>
</dbReference>